<feature type="region of interest" description="Disordered" evidence="16">
    <location>
        <begin position="315"/>
        <end position="347"/>
    </location>
</feature>
<evidence type="ECO:0000313" key="21">
    <source>
        <dbReference type="Proteomes" id="UP001188597"/>
    </source>
</evidence>
<dbReference type="GO" id="GO:0061630">
    <property type="term" value="F:ubiquitin protein ligase activity"/>
    <property type="evidence" value="ECO:0007669"/>
    <property type="project" value="UniProtKB-EC"/>
</dbReference>
<dbReference type="AlphaFoldDB" id="A0AA88V2I4"/>
<name>A0AA88V2I4_9ASTE</name>
<evidence type="ECO:0000256" key="4">
    <source>
        <dbReference type="ARBA" id="ARBA00012483"/>
    </source>
</evidence>
<keyword evidence="6 17" id="KW-0812">Transmembrane</keyword>
<keyword evidence="12 17" id="KW-1133">Transmembrane helix</keyword>
<evidence type="ECO:0000313" key="20">
    <source>
        <dbReference type="EMBL" id="KAK2999883.1"/>
    </source>
</evidence>
<evidence type="ECO:0000256" key="7">
    <source>
        <dbReference type="ARBA" id="ARBA00022723"/>
    </source>
</evidence>
<dbReference type="CDD" id="cd16461">
    <property type="entry name" value="RING-H2_EL5-like"/>
    <property type="match status" value="1"/>
</dbReference>
<sequence length="521" mass="59917">MNLMIVLVIILYLRDVEAQDTTNPQVHNPLHPSLAAVVGILTVMFSLTCLIVAYAKFCNRYVPVDQNLPHVLLRSRSRFSGIDKKVIESLPFFRFSSLRGSKEGLECVICLSKFEDSEILRLLPKCRHAFHLNCIDKWLESHSSCPLCRYKFDAGELTNFSCTNSLRYPQNSLNLTEGPNLELFIQREQEHLHWSSRFNLGSSFHNFSKSKKEDLLIQEAGNDEDHKLMDKFKHRIIVSDIVYKSRWSDVNSSDLMLLNSQMLNVMSSKRFSPLLTDSGRFHAGISVNEHIVKIKDDMERKRLYESKVTNVSRTKSASGSSFASSSNTEAGLSTTSRSLNPAEKRSMSEITNVSRFTEYSTGHRMKEALHNGRDERLRRLWLPIAKRTVQWFAGRERGSPESESKRISPNVFWKLGKRKIEHPLIQEDDSFSDDNSKLLVCKTRRSDVEYSDLIPLNSEMLNVLSRERFHFRIEKNEENVNTEEARERLCESKADHISRTQSLSASRFLSTSCIEAKYSTT</sequence>
<comment type="subcellular location">
    <subcellularLocation>
        <location evidence="2">Membrane</location>
        <topology evidence="2">Single-pass membrane protein</topology>
    </subcellularLocation>
</comment>
<evidence type="ECO:0000256" key="10">
    <source>
        <dbReference type="ARBA" id="ARBA00022786"/>
    </source>
</evidence>
<evidence type="ECO:0000256" key="15">
    <source>
        <dbReference type="PROSITE-ProRule" id="PRU00175"/>
    </source>
</evidence>
<dbReference type="PANTHER" id="PTHR46539:SF1">
    <property type="entry name" value="E3 UBIQUITIN-PROTEIN LIGASE ATL42"/>
    <property type="match status" value="1"/>
</dbReference>
<dbReference type="GO" id="GO:0008270">
    <property type="term" value="F:zinc ion binding"/>
    <property type="evidence" value="ECO:0007669"/>
    <property type="project" value="UniProtKB-KW"/>
</dbReference>
<keyword evidence="7" id="KW-0479">Metal-binding</keyword>
<evidence type="ECO:0000256" key="6">
    <source>
        <dbReference type="ARBA" id="ARBA00022692"/>
    </source>
</evidence>
<feature type="signal peptide" evidence="18">
    <location>
        <begin position="1"/>
        <end position="18"/>
    </location>
</feature>
<evidence type="ECO:0000256" key="16">
    <source>
        <dbReference type="SAM" id="MobiDB-lite"/>
    </source>
</evidence>
<dbReference type="Gene3D" id="3.30.40.10">
    <property type="entry name" value="Zinc/RING finger domain, C3HC4 (zinc finger)"/>
    <property type="match status" value="1"/>
</dbReference>
<dbReference type="SUPFAM" id="SSF57850">
    <property type="entry name" value="RING/U-box"/>
    <property type="match status" value="1"/>
</dbReference>
<comment type="pathway">
    <text evidence="3">Protein modification; protein ubiquitination.</text>
</comment>
<feature type="chain" id="PRO_5041725832" description="RING-type E3 ubiquitin transferase" evidence="18">
    <location>
        <begin position="19"/>
        <end position="521"/>
    </location>
</feature>
<evidence type="ECO:0000256" key="8">
    <source>
        <dbReference type="ARBA" id="ARBA00022729"/>
    </source>
</evidence>
<dbReference type="GO" id="GO:0016020">
    <property type="term" value="C:membrane"/>
    <property type="evidence" value="ECO:0007669"/>
    <property type="project" value="UniProtKB-SubCell"/>
</dbReference>
<evidence type="ECO:0000256" key="9">
    <source>
        <dbReference type="ARBA" id="ARBA00022771"/>
    </source>
</evidence>
<evidence type="ECO:0000256" key="13">
    <source>
        <dbReference type="ARBA" id="ARBA00023136"/>
    </source>
</evidence>
<keyword evidence="8 18" id="KW-0732">Signal</keyword>
<evidence type="ECO:0000256" key="5">
    <source>
        <dbReference type="ARBA" id="ARBA00022679"/>
    </source>
</evidence>
<keyword evidence="5" id="KW-0808">Transferase</keyword>
<keyword evidence="10" id="KW-0833">Ubl conjugation pathway</keyword>
<feature type="compositionally biased region" description="Polar residues" evidence="16">
    <location>
        <begin position="327"/>
        <end position="339"/>
    </location>
</feature>
<keyword evidence="11" id="KW-0862">Zinc</keyword>
<dbReference type="Pfam" id="PF13639">
    <property type="entry name" value="zf-RING_2"/>
    <property type="match status" value="1"/>
</dbReference>
<evidence type="ECO:0000256" key="3">
    <source>
        <dbReference type="ARBA" id="ARBA00004906"/>
    </source>
</evidence>
<keyword evidence="21" id="KW-1185">Reference proteome</keyword>
<evidence type="ECO:0000256" key="12">
    <source>
        <dbReference type="ARBA" id="ARBA00022989"/>
    </source>
</evidence>
<evidence type="ECO:0000256" key="11">
    <source>
        <dbReference type="ARBA" id="ARBA00022833"/>
    </source>
</evidence>
<dbReference type="EC" id="2.3.2.27" evidence="4"/>
<dbReference type="PANTHER" id="PTHR46539">
    <property type="entry name" value="E3 UBIQUITIN-PROTEIN LIGASE ATL42"/>
    <property type="match status" value="1"/>
</dbReference>
<evidence type="ECO:0000256" key="2">
    <source>
        <dbReference type="ARBA" id="ARBA00004167"/>
    </source>
</evidence>
<proteinExistence type="inferred from homology"/>
<evidence type="ECO:0000256" key="1">
    <source>
        <dbReference type="ARBA" id="ARBA00000900"/>
    </source>
</evidence>
<keyword evidence="9 15" id="KW-0863">Zinc-finger</keyword>
<dbReference type="PROSITE" id="PS50089">
    <property type="entry name" value="ZF_RING_2"/>
    <property type="match status" value="1"/>
</dbReference>
<comment type="caution">
    <text evidence="20">The sequence shown here is derived from an EMBL/GenBank/DDBJ whole genome shotgun (WGS) entry which is preliminary data.</text>
</comment>
<reference evidence="20" key="1">
    <citation type="submission" date="2022-12" db="EMBL/GenBank/DDBJ databases">
        <title>Draft genome assemblies for two species of Escallonia (Escalloniales).</title>
        <authorList>
            <person name="Chanderbali A."/>
            <person name="Dervinis C."/>
            <person name="Anghel I."/>
            <person name="Soltis D."/>
            <person name="Soltis P."/>
            <person name="Zapata F."/>
        </authorList>
    </citation>
    <scope>NUCLEOTIDE SEQUENCE</scope>
    <source>
        <strain evidence="20">UCBG64.0493</strain>
        <tissue evidence="20">Leaf</tissue>
    </source>
</reference>
<comment type="catalytic activity">
    <reaction evidence="1">
        <text>S-ubiquitinyl-[E2 ubiquitin-conjugating enzyme]-L-cysteine + [acceptor protein]-L-lysine = [E2 ubiquitin-conjugating enzyme]-L-cysteine + N(6)-ubiquitinyl-[acceptor protein]-L-lysine.</text>
        <dbReference type="EC" id="2.3.2.27"/>
    </reaction>
</comment>
<evidence type="ECO:0000256" key="18">
    <source>
        <dbReference type="SAM" id="SignalP"/>
    </source>
</evidence>
<dbReference type="InterPro" id="IPR001841">
    <property type="entry name" value="Znf_RING"/>
</dbReference>
<protein>
    <recommendedName>
        <fullName evidence="4">RING-type E3 ubiquitin transferase</fullName>
        <ecNumber evidence="4">2.3.2.27</ecNumber>
    </recommendedName>
</protein>
<dbReference type="Proteomes" id="UP001188597">
    <property type="component" value="Unassembled WGS sequence"/>
</dbReference>
<dbReference type="InterPro" id="IPR013083">
    <property type="entry name" value="Znf_RING/FYVE/PHD"/>
</dbReference>
<gene>
    <name evidence="20" type="ORF">RJ639_023604</name>
</gene>
<feature type="compositionally biased region" description="Low complexity" evidence="16">
    <location>
        <begin position="316"/>
        <end position="326"/>
    </location>
</feature>
<organism evidence="20 21">
    <name type="scientific">Escallonia herrerae</name>
    <dbReference type="NCBI Taxonomy" id="1293975"/>
    <lineage>
        <taxon>Eukaryota</taxon>
        <taxon>Viridiplantae</taxon>
        <taxon>Streptophyta</taxon>
        <taxon>Embryophyta</taxon>
        <taxon>Tracheophyta</taxon>
        <taxon>Spermatophyta</taxon>
        <taxon>Magnoliopsida</taxon>
        <taxon>eudicotyledons</taxon>
        <taxon>Gunneridae</taxon>
        <taxon>Pentapetalae</taxon>
        <taxon>asterids</taxon>
        <taxon>campanulids</taxon>
        <taxon>Escalloniales</taxon>
        <taxon>Escalloniaceae</taxon>
        <taxon>Escallonia</taxon>
    </lineage>
</organism>
<evidence type="ECO:0000256" key="14">
    <source>
        <dbReference type="ARBA" id="ARBA00024209"/>
    </source>
</evidence>
<dbReference type="FunFam" id="3.30.40.10:FF:000285">
    <property type="entry name" value="RING-H2 finger protein ATL43"/>
    <property type="match status" value="1"/>
</dbReference>
<evidence type="ECO:0000259" key="19">
    <source>
        <dbReference type="PROSITE" id="PS50089"/>
    </source>
</evidence>
<feature type="transmembrane region" description="Helical" evidence="17">
    <location>
        <begin position="34"/>
        <end position="55"/>
    </location>
</feature>
<dbReference type="EMBL" id="JAVXUP010003146">
    <property type="protein sequence ID" value="KAK2999883.1"/>
    <property type="molecule type" value="Genomic_DNA"/>
</dbReference>
<dbReference type="SMART" id="SM00184">
    <property type="entry name" value="RING"/>
    <property type="match status" value="1"/>
</dbReference>
<evidence type="ECO:0000256" key="17">
    <source>
        <dbReference type="SAM" id="Phobius"/>
    </source>
</evidence>
<accession>A0AA88V2I4</accession>
<comment type="similarity">
    <text evidence="14">Belongs to the RING-type zinc finger family. ATL subfamily.</text>
</comment>
<keyword evidence="13 17" id="KW-0472">Membrane</keyword>
<feature type="domain" description="RING-type" evidence="19">
    <location>
        <begin position="107"/>
        <end position="149"/>
    </location>
</feature>